<evidence type="ECO:0000313" key="3">
    <source>
        <dbReference type="Proteomes" id="UP000230423"/>
    </source>
</evidence>
<proteinExistence type="predicted"/>
<dbReference type="EMBL" id="KZ354404">
    <property type="protein sequence ID" value="PIO61003.1"/>
    <property type="molecule type" value="Genomic_DNA"/>
</dbReference>
<name>A0A2G9TSM0_TELCI</name>
<dbReference type="AlphaFoldDB" id="A0A2G9TSM0"/>
<accession>A0A2G9TSM0</accession>
<sequence length="266" mass="27477">MSQVPREVIERLNAIKTQAEKEDDEKGLLSLVKTQDISKSMEPGGKVTIPRQQSQKFVAAKTPPPKPRIQYKPTTYVTAIAGAAGPKILQQAPLAAALPEATLKPSEPGAARPVPAVVDQKTPPATPQTTAAPSPAPQKSAKGLPIGATQPQKPIGPVPVTKAAVPYQSPAVSQVAKDASVKVQAKPVPTVPADQYKVTPAATGKPTGVGVVAQAGAPKQPPPIARTPPPAQPTIPAPQVKAPATLPPKPTTNQPPLYINQQASLL</sequence>
<gene>
    <name evidence="2" type="ORF">TELCIR_17488</name>
</gene>
<feature type="compositionally biased region" description="Pro residues" evidence="1">
    <location>
        <begin position="219"/>
        <end position="236"/>
    </location>
</feature>
<feature type="compositionally biased region" description="Low complexity" evidence="1">
    <location>
        <begin position="120"/>
        <end position="142"/>
    </location>
</feature>
<organism evidence="2 3">
    <name type="scientific">Teladorsagia circumcincta</name>
    <name type="common">Brown stomach worm</name>
    <name type="synonym">Ostertagia circumcincta</name>
    <dbReference type="NCBI Taxonomy" id="45464"/>
    <lineage>
        <taxon>Eukaryota</taxon>
        <taxon>Metazoa</taxon>
        <taxon>Ecdysozoa</taxon>
        <taxon>Nematoda</taxon>
        <taxon>Chromadorea</taxon>
        <taxon>Rhabditida</taxon>
        <taxon>Rhabditina</taxon>
        <taxon>Rhabditomorpha</taxon>
        <taxon>Strongyloidea</taxon>
        <taxon>Trichostrongylidae</taxon>
        <taxon>Teladorsagia</taxon>
    </lineage>
</organism>
<feature type="region of interest" description="Disordered" evidence="1">
    <location>
        <begin position="209"/>
        <end position="266"/>
    </location>
</feature>
<evidence type="ECO:0000256" key="1">
    <source>
        <dbReference type="SAM" id="MobiDB-lite"/>
    </source>
</evidence>
<feature type="region of interest" description="Disordered" evidence="1">
    <location>
        <begin position="100"/>
        <end position="157"/>
    </location>
</feature>
<evidence type="ECO:0000313" key="2">
    <source>
        <dbReference type="EMBL" id="PIO61003.1"/>
    </source>
</evidence>
<keyword evidence="3" id="KW-1185">Reference proteome</keyword>
<protein>
    <submittedName>
        <fullName evidence="2">Uncharacterized protein</fullName>
    </submittedName>
</protein>
<reference evidence="2 3" key="1">
    <citation type="submission" date="2015-09" db="EMBL/GenBank/DDBJ databases">
        <title>Draft genome of the parasitic nematode Teladorsagia circumcincta isolate WARC Sus (inbred).</title>
        <authorList>
            <person name="Mitreva M."/>
        </authorList>
    </citation>
    <scope>NUCLEOTIDE SEQUENCE [LARGE SCALE GENOMIC DNA]</scope>
    <source>
        <strain evidence="2 3">S</strain>
    </source>
</reference>
<dbReference type="Proteomes" id="UP000230423">
    <property type="component" value="Unassembled WGS sequence"/>
</dbReference>